<keyword evidence="2" id="KW-0472">Membrane</keyword>
<evidence type="ECO:0000313" key="4">
    <source>
        <dbReference type="Proteomes" id="UP000790347"/>
    </source>
</evidence>
<feature type="compositionally biased region" description="Polar residues" evidence="1">
    <location>
        <begin position="2198"/>
        <end position="2221"/>
    </location>
</feature>
<accession>A0A922L2S3</accession>
<keyword evidence="4" id="KW-1185">Reference proteome</keyword>
<keyword evidence="2" id="KW-0812">Transmembrane</keyword>
<feature type="compositionally biased region" description="Polar residues" evidence="1">
    <location>
        <begin position="1462"/>
        <end position="1473"/>
    </location>
</feature>
<feature type="transmembrane region" description="Helical" evidence="2">
    <location>
        <begin position="290"/>
        <end position="310"/>
    </location>
</feature>
<feature type="region of interest" description="Disordered" evidence="1">
    <location>
        <begin position="1460"/>
        <end position="1484"/>
    </location>
</feature>
<feature type="region of interest" description="Disordered" evidence="1">
    <location>
        <begin position="2194"/>
        <end position="2221"/>
    </location>
</feature>
<feature type="region of interest" description="Disordered" evidence="1">
    <location>
        <begin position="324"/>
        <end position="358"/>
    </location>
</feature>
<dbReference type="Proteomes" id="UP000790347">
    <property type="component" value="Unassembled WGS sequence"/>
</dbReference>
<sequence>MATNDNDLAWILIPEDKICESIKMQQNNSKLNILAIGTTRTRMLLITNDYYVYDLPVDSMDTVNNKLNLLEMPKPITEKYPHLYQDKRFQYMKSSNLIYTSFIMTDANSEWICITTWTKQTMKRGVNYDMKNAITYYGWKILEVKEMIIISTTEQCKLYGIKINGNLKIADVKCEERDSKIIRHVEYLGTDELINSLCYHKTDTQMITIEYDECGSKNPVQWPILNGFVAGRKFYLLGKHFIYIFSEDAYYKKGQPYPVTKLDYNSFINCISTIQPKSSKIISYPLLNKILNWITITIIILSLILMQIWFSIIGTFCRRRHRGRSATTTTTTTVTDKPSSSSSSSSVLQQQPQEKTECSKILPMSSAYCSSYPMTDVKSIRSTSQQQQVPFSCIQNTTKLNTSVDGGGGGGVGGNSSCNGGALESGISSTDISSSSLSKICESIRKRDGNKLNIFAIGTTQTRLLLITNDLYVYDLPIKTMDTNIDVLNFYIKSDTMAEKYPILYRNETFQKLMKQNQIYNSFIMTDANSEWICMTTKQTESIVNGINYDLKHSHVYDGWTIIKGNVEIADMLCEEVNYVNRQHDDMLRVSPFLKLCYDKTDREKIISEKFQCQSGNPVQWPILKGFLVGGKFYLFGEHFIYIITENVFVHRNHPYPVTKIDYNSFFNCPGTIQPIPSKIMSYSCNRRRSTTTNVTDRPPSSSLSKQQDKSKCSSSSLKEQSKNPSTKILSTPSFSFSSSSKADIKSLEPKSQQQQQQQSSKPQNVTKLERKISTTMISRCSSGSSIGGGGFSSSTSEIGSRISSNNLSSSSVGNCSTNDSRLKDGKNSIAPSSTSSLHDKTKSKKYDDDNKMTTTAQPKDETCETLHNHNGTKLNILAVGRTPTRLILITNDFYVYDVSIDSIDSAINKLYLRTKPIPLSEKYPVLYNNDRFHFMKLMNQIYGAFIATDVDNSEWICMMTWAYQTAEYGINFNIEENKVYKGWLYFREPQIVMISTTVTCAYYVLHKNNYGNVQIGMFKCMGTNRIRDKAPMYQMIEYRNFCYDYSGQKITVESDGCRSSNPVQWPVLKGFTDGGKFYLFGQYYIYIFDENVVHEQGSSYPVTKRSYDSFFNCGGYIPSGQEICESIRKRNGTKLNILAVGRTPTRMLLITMDFYVYDVPIDSIDSAINKLYLRTKPIPMSEKYPVLFNDQRFQQIKNVIFNSFIMTDADSEWICITTRRSETDYHGINYNILHPFVFQGWVFNFQWKEVLISRIEICLFYGLRHNNQGNLEMASYKCYHSNHIRSGNSIGLAKGYRSICFDSTGQKISIENDGCQSGNPVRWPVLKGFTDGGKFYLFGEYYIYIFDENIFNEEGSAYPVKNRSYDSFFNCGGYIPSGQVSRSLFVWIVVIIIVLLMILMMILMCILTVHRKRIHRSSIIHAKTTRSGFESSIVNGGRPSNNRSMMLSKIASMKSGHSMKKLSSNSKNITSNKPDDDNKMTTTAQPKDETCETLHNHNGAKLNILAVGRTPTRMLLITMDFYVYDVPIDSIDTAINKLYLRTKPIPLSEKYPVLYNNERFQQIKDIIFNSFIMTDADSEWICITTQLTTTKLNGINYNIKDPLVIVGWIFNFQWKEVLISRIEPCLFYGLRHNQGNLEMASYKCRDGNRVRSKQPIGYVRGYRPICFDSTGQKITIERHGCQSGNPVRWPVLKGFTDGGNFYLFGEYYIYIFDENIFNEEGSSYPVKNRSYDSFFNCAGYIPSNQVTRSLFYWIIAAILLLLLILVMILCCILEAHRQRSYRSLIHAKTTRSGYEGGGGGGPRNRSMLLTEKASMRSRNSVKPKKLSSNSRSGSTKPPLGMVNGSTTVGGGGRSTTISGGSTPATVRTGFNRRASSNNPNKFKCLTPRSNRNRSSSTHDDDKITTTAQPKDETCETLHNHNGAKLNILAVGRTPTRMLLITMDFYVYDVPIDSIDTAINKLYLRTKPIPMSEKYPVLFNDQRFQQIKDVIFNSFIMTDADSEWICITTKSSETRYSGINYDIKDPNVYYGWKFFDYWREVLISTIETCIYYALRHNQGNLEITRYQCRGGDRIRTRPRIIRLMSFRPICFDSTGQKITVERHRCRSANPVRWPVLKGFTDGGKFYLFGQYYIYIFDENVFREQGSSYPVTKRSYDSFFNCAGYIPAGQVSRSRAVSCTTAVSGRSMPATVRTGFNHRASSNNPSNRFKSLTPRIQSSRNR</sequence>
<evidence type="ECO:0000256" key="2">
    <source>
        <dbReference type="SAM" id="Phobius"/>
    </source>
</evidence>
<keyword evidence="2" id="KW-1133">Transmembrane helix</keyword>
<feature type="compositionally biased region" description="Basic and acidic residues" evidence="1">
    <location>
        <begin position="838"/>
        <end position="852"/>
    </location>
</feature>
<feature type="transmembrane region" description="Helical" evidence="2">
    <location>
        <begin position="1385"/>
        <end position="1410"/>
    </location>
</feature>
<comment type="caution">
    <text evidence="3">The sequence shown here is derived from an EMBL/GenBank/DDBJ whole genome shotgun (WGS) entry which is preliminary data.</text>
</comment>
<dbReference type="EMBL" id="ASGP02000004">
    <property type="protein sequence ID" value="KAH9511191.1"/>
    <property type="molecule type" value="Genomic_DNA"/>
</dbReference>
<feature type="region of interest" description="Disordered" evidence="1">
    <location>
        <begin position="689"/>
        <end position="863"/>
    </location>
</feature>
<feature type="compositionally biased region" description="Low complexity" evidence="1">
    <location>
        <begin position="325"/>
        <end position="346"/>
    </location>
</feature>
<feature type="compositionally biased region" description="Basic and acidic residues" evidence="1">
    <location>
        <begin position="1897"/>
        <end position="1911"/>
    </location>
</feature>
<feature type="compositionally biased region" description="Low complexity" evidence="1">
    <location>
        <begin position="774"/>
        <end position="785"/>
    </location>
</feature>
<evidence type="ECO:0000256" key="1">
    <source>
        <dbReference type="SAM" id="MobiDB-lite"/>
    </source>
</evidence>
<feature type="transmembrane region" description="Helical" evidence="2">
    <location>
        <begin position="1751"/>
        <end position="1776"/>
    </location>
</feature>
<proteinExistence type="predicted"/>
<feature type="region of interest" description="Disordered" evidence="1">
    <location>
        <begin position="1813"/>
        <end position="1911"/>
    </location>
</feature>
<reference evidence="3" key="1">
    <citation type="submission" date="2013-05" db="EMBL/GenBank/DDBJ databases">
        <authorList>
            <person name="Yim A.K.Y."/>
            <person name="Chan T.F."/>
            <person name="Ji K.M."/>
            <person name="Liu X.Y."/>
            <person name="Zhou J.W."/>
            <person name="Li R.Q."/>
            <person name="Yang K.Y."/>
            <person name="Li J."/>
            <person name="Li M."/>
            <person name="Law P.T.W."/>
            <person name="Wu Y.L."/>
            <person name="Cai Z.L."/>
            <person name="Qin H."/>
            <person name="Bao Y."/>
            <person name="Leung R.K.K."/>
            <person name="Ng P.K.S."/>
            <person name="Zou J."/>
            <person name="Zhong X.J."/>
            <person name="Ran P.X."/>
            <person name="Zhong N.S."/>
            <person name="Liu Z.G."/>
            <person name="Tsui S.K.W."/>
        </authorList>
    </citation>
    <scope>NUCLEOTIDE SEQUENCE</scope>
    <source>
        <strain evidence="3">Derf</strain>
        <tissue evidence="3">Whole organism</tissue>
    </source>
</reference>
<name>A0A922L2S3_DERFA</name>
<gene>
    <name evidence="3" type="ORF">DERF_009663</name>
</gene>
<protein>
    <submittedName>
        <fullName evidence="3">Uncharacterized protein</fullName>
    </submittedName>
</protein>
<feature type="compositionally biased region" description="Polar residues" evidence="1">
    <location>
        <begin position="724"/>
        <end position="733"/>
    </location>
</feature>
<reference evidence="3" key="2">
    <citation type="journal article" date="2022" name="Res Sq">
        <title>Comparative Genomics Reveals Insights into the Divergent Evolution of Astigmatic Mites and Household Pest Adaptations.</title>
        <authorList>
            <person name="Xiong Q."/>
            <person name="Wan A.T.-Y."/>
            <person name="Liu X.-Y."/>
            <person name="Fung C.S.-H."/>
            <person name="Xiao X."/>
            <person name="Malainual N."/>
            <person name="Hou J."/>
            <person name="Wang L."/>
            <person name="Wang M."/>
            <person name="Yang K."/>
            <person name="Cui Y."/>
            <person name="Leung E."/>
            <person name="Nong W."/>
            <person name="Shin S.-K."/>
            <person name="Au S."/>
            <person name="Jeong K.Y."/>
            <person name="Chew F.T."/>
            <person name="Hui J."/>
            <person name="Leung T.F."/>
            <person name="Tungtrongchitr A."/>
            <person name="Zhong N."/>
            <person name="Liu Z."/>
            <person name="Tsui S."/>
        </authorList>
    </citation>
    <scope>NUCLEOTIDE SEQUENCE</scope>
    <source>
        <strain evidence="3">Derf</strain>
        <tissue evidence="3">Whole organism</tissue>
    </source>
</reference>
<feature type="compositionally biased region" description="Polar residues" evidence="1">
    <location>
        <begin position="689"/>
        <end position="700"/>
    </location>
</feature>
<feature type="compositionally biased region" description="Low complexity" evidence="1">
    <location>
        <begin position="750"/>
        <end position="764"/>
    </location>
</feature>
<evidence type="ECO:0000313" key="3">
    <source>
        <dbReference type="EMBL" id="KAH9511191.1"/>
    </source>
</evidence>
<feature type="compositionally biased region" description="Polar residues" evidence="1">
    <location>
        <begin position="1827"/>
        <end position="1836"/>
    </location>
</feature>
<organism evidence="3 4">
    <name type="scientific">Dermatophagoides farinae</name>
    <name type="common">American house dust mite</name>
    <dbReference type="NCBI Taxonomy" id="6954"/>
    <lineage>
        <taxon>Eukaryota</taxon>
        <taxon>Metazoa</taxon>
        <taxon>Ecdysozoa</taxon>
        <taxon>Arthropoda</taxon>
        <taxon>Chelicerata</taxon>
        <taxon>Arachnida</taxon>
        <taxon>Acari</taxon>
        <taxon>Acariformes</taxon>
        <taxon>Sarcoptiformes</taxon>
        <taxon>Astigmata</taxon>
        <taxon>Psoroptidia</taxon>
        <taxon>Analgoidea</taxon>
        <taxon>Pyroglyphidae</taxon>
        <taxon>Dermatophagoidinae</taxon>
        <taxon>Dermatophagoides</taxon>
    </lineage>
</organism>
<feature type="compositionally biased region" description="Low complexity" evidence="1">
    <location>
        <begin position="793"/>
        <end position="820"/>
    </location>
</feature>